<dbReference type="AlphaFoldDB" id="A0A014P313"/>
<accession>A0A014P313</accession>
<evidence type="ECO:0000313" key="1">
    <source>
        <dbReference type="EMBL" id="EXU95749.1"/>
    </source>
</evidence>
<name>A0A014P313_9HYPO</name>
<organism evidence="1 2">
    <name type="scientific">Metarhizium robertsii</name>
    <dbReference type="NCBI Taxonomy" id="568076"/>
    <lineage>
        <taxon>Eukaryota</taxon>
        <taxon>Fungi</taxon>
        <taxon>Dikarya</taxon>
        <taxon>Ascomycota</taxon>
        <taxon>Pezizomycotina</taxon>
        <taxon>Sordariomycetes</taxon>
        <taxon>Hypocreomycetidae</taxon>
        <taxon>Hypocreales</taxon>
        <taxon>Clavicipitaceae</taxon>
        <taxon>Metarhizium</taxon>
    </lineage>
</organism>
<dbReference type="EMBL" id="JELW01000066">
    <property type="protein sequence ID" value="EXU95749.1"/>
    <property type="molecule type" value="Genomic_DNA"/>
</dbReference>
<sequence>MPSIQIYLADLASTNQLIRQSGEYNLRLCMTLLDILRTTYIYAEEMYCLFRKAVYKPNNKLLHRPLSEPMSGLWTGSEQESITASQPGFLAGEENGETIPAQLFYLDVLGMF</sequence>
<dbReference type="Proteomes" id="UP000030151">
    <property type="component" value="Unassembled WGS sequence"/>
</dbReference>
<comment type="caution">
    <text evidence="1">The sequence shown here is derived from an EMBL/GenBank/DDBJ whole genome shotgun (WGS) entry which is preliminary data.</text>
</comment>
<dbReference type="HOGENOM" id="CLU_2146463_0_0_1"/>
<protein>
    <submittedName>
        <fullName evidence="1">Uncharacterized protein</fullName>
    </submittedName>
</protein>
<evidence type="ECO:0000313" key="2">
    <source>
        <dbReference type="Proteomes" id="UP000030151"/>
    </source>
</evidence>
<reference evidence="1 2" key="1">
    <citation type="submission" date="2014-02" db="EMBL/GenBank/DDBJ databases">
        <title>The genome sequence of the entomopathogenic fungus Metarhizium robertsii ARSEF 2575.</title>
        <authorList>
            <person name="Giuliano Garisto Donzelli B."/>
            <person name="Roe B.A."/>
            <person name="Macmil S.L."/>
            <person name="Krasnoff S.B."/>
            <person name="Gibson D.M."/>
        </authorList>
    </citation>
    <scope>NUCLEOTIDE SEQUENCE [LARGE SCALE GENOMIC DNA]</scope>
    <source>
        <strain evidence="1 2">ARSEF 2575</strain>
    </source>
</reference>
<gene>
    <name evidence="1" type="ORF">X797_011148</name>
</gene>
<proteinExistence type="predicted"/>